<dbReference type="EMBL" id="CM026422">
    <property type="protein sequence ID" value="KAG0588539.1"/>
    <property type="molecule type" value="Genomic_DNA"/>
</dbReference>
<evidence type="ECO:0000313" key="5">
    <source>
        <dbReference type="EMBL" id="KAG0588539.1"/>
    </source>
</evidence>
<protein>
    <recommendedName>
        <fullName evidence="4">Remorin C-terminal domain-containing protein</fullName>
    </recommendedName>
</protein>
<evidence type="ECO:0000256" key="3">
    <source>
        <dbReference type="SAM" id="MobiDB-lite"/>
    </source>
</evidence>
<dbReference type="PANTHER" id="PTHR31471:SF1">
    <property type="entry name" value="OS12G0613600 PROTEIN"/>
    <property type="match status" value="1"/>
</dbReference>
<organism evidence="5 6">
    <name type="scientific">Ceratodon purpureus</name>
    <name type="common">Fire moss</name>
    <name type="synonym">Dicranum purpureum</name>
    <dbReference type="NCBI Taxonomy" id="3225"/>
    <lineage>
        <taxon>Eukaryota</taxon>
        <taxon>Viridiplantae</taxon>
        <taxon>Streptophyta</taxon>
        <taxon>Embryophyta</taxon>
        <taxon>Bryophyta</taxon>
        <taxon>Bryophytina</taxon>
        <taxon>Bryopsida</taxon>
        <taxon>Dicranidae</taxon>
        <taxon>Pseudoditrichales</taxon>
        <taxon>Ditrichaceae</taxon>
        <taxon>Ceratodon</taxon>
    </lineage>
</organism>
<sequence length="651" mass="70106">MDKGDYSEVKELITTNSNSATYSPFDGDSGAFYSSAKDDSFQKGGYLRSFRKNGFTEGVNRHDMKGSSNNQRSEKDQSAWAMVHEVGHGLHFSEAAADIAFVTKNALALRDAHSNESKTAPFKSIQAPAIEKQTADVDSKAPKQPNGNMNTPGTRGNGNNNIFSYNSSRNVKAAAADAPEAAAAPEPYDEDSNCEKDSTASFDFNRHRSGANVVGPLTKPTPSKWDDAEKWLSAGETAPAKPRPKNSPLSAPARKLNDPYPNPEGEPALERTNGTDHVENGNFDGEENSPEKSNKFMSSKKSLLPRFAFMAGNGRPVPLPLPAVAPVDRYPLEDVFGRGDSNTKESSDLGLDLAFSKAASRTAKPTAGAPIEAVTKGAVDQGTDPEQSPSDAPVYADPPNMRTVCMRDMGTEMTPMASVDPSRTATPLMATTPNLGSPAISRPTSPGRVRNTTPTSTGSKEGSAKVSGPKVGGPKALEAVGRVSHGLSGKEKTRAEILALGTQLGKANIAAWATKEEEEADAAQALKASMEMEEVRKNLLASRAAAWEEAEQAKYTARFKREEAKIQAWENHEKAKAEAEMRRVEVKVERMRSHANEKLMNKLAAARRRAEDLRAKAEAVRCEQAATTASRSDYIRRTGKIPRSLFSQMCG</sequence>
<feature type="compositionally biased region" description="Low complexity" evidence="3">
    <location>
        <begin position="145"/>
        <end position="161"/>
    </location>
</feature>
<keyword evidence="6" id="KW-1185">Reference proteome</keyword>
<feature type="coiled-coil region" evidence="2">
    <location>
        <begin position="574"/>
        <end position="623"/>
    </location>
</feature>
<evidence type="ECO:0000256" key="2">
    <source>
        <dbReference type="SAM" id="Coils"/>
    </source>
</evidence>
<comment type="caution">
    <text evidence="5">The sequence shown here is derived from an EMBL/GenBank/DDBJ whole genome shotgun (WGS) entry which is preliminary data.</text>
</comment>
<accession>A0A8T0J085</accession>
<feature type="region of interest" description="Disordered" evidence="3">
    <location>
        <begin position="361"/>
        <end position="402"/>
    </location>
</feature>
<evidence type="ECO:0000256" key="1">
    <source>
        <dbReference type="ARBA" id="ARBA00005711"/>
    </source>
</evidence>
<dbReference type="PANTHER" id="PTHR31471">
    <property type="entry name" value="OS02G0116800 PROTEIN"/>
    <property type="match status" value="1"/>
</dbReference>
<feature type="compositionally biased region" description="Low complexity" evidence="3">
    <location>
        <begin position="173"/>
        <end position="186"/>
    </location>
</feature>
<name>A0A8T0J085_CERPU</name>
<dbReference type="Pfam" id="PF03763">
    <property type="entry name" value="Remorin_C"/>
    <property type="match status" value="1"/>
</dbReference>
<dbReference type="InterPro" id="IPR005516">
    <property type="entry name" value="Remorin_C"/>
</dbReference>
<gene>
    <name evidence="5" type="ORF">KC19_2G249900</name>
</gene>
<reference evidence="5" key="1">
    <citation type="submission" date="2020-06" db="EMBL/GenBank/DDBJ databases">
        <title>WGS assembly of Ceratodon purpureus strain R40.</title>
        <authorList>
            <person name="Carey S.B."/>
            <person name="Jenkins J."/>
            <person name="Shu S."/>
            <person name="Lovell J.T."/>
            <person name="Sreedasyam A."/>
            <person name="Maumus F."/>
            <person name="Tiley G.P."/>
            <person name="Fernandez-Pozo N."/>
            <person name="Barry K."/>
            <person name="Chen C."/>
            <person name="Wang M."/>
            <person name="Lipzen A."/>
            <person name="Daum C."/>
            <person name="Saski C.A."/>
            <person name="Payton A.C."/>
            <person name="Mcbreen J.C."/>
            <person name="Conrad R.E."/>
            <person name="Kollar L.M."/>
            <person name="Olsson S."/>
            <person name="Huttunen S."/>
            <person name="Landis J.B."/>
            <person name="Wickett N.J."/>
            <person name="Johnson M.G."/>
            <person name="Rensing S.A."/>
            <person name="Grimwood J."/>
            <person name="Schmutz J."/>
            <person name="Mcdaniel S.F."/>
        </authorList>
    </citation>
    <scope>NUCLEOTIDE SEQUENCE</scope>
    <source>
        <strain evidence="5">R40</strain>
    </source>
</reference>
<proteinExistence type="inferred from homology"/>
<feature type="compositionally biased region" description="Polar residues" evidence="3">
    <location>
        <begin position="450"/>
        <end position="460"/>
    </location>
</feature>
<evidence type="ECO:0000259" key="4">
    <source>
        <dbReference type="Pfam" id="PF03763"/>
    </source>
</evidence>
<feature type="region of interest" description="Disordered" evidence="3">
    <location>
        <begin position="130"/>
        <end position="298"/>
    </location>
</feature>
<dbReference type="Proteomes" id="UP000822688">
    <property type="component" value="Chromosome 2"/>
</dbReference>
<feature type="region of interest" description="Disordered" evidence="3">
    <location>
        <begin position="57"/>
        <end position="77"/>
    </location>
</feature>
<keyword evidence="2" id="KW-0175">Coiled coil</keyword>
<feature type="domain" description="Remorin C-terminal" evidence="4">
    <location>
        <begin position="541"/>
        <end position="643"/>
    </location>
</feature>
<evidence type="ECO:0000313" key="6">
    <source>
        <dbReference type="Proteomes" id="UP000822688"/>
    </source>
</evidence>
<feature type="region of interest" description="Disordered" evidence="3">
    <location>
        <begin position="414"/>
        <end position="476"/>
    </location>
</feature>
<feature type="compositionally biased region" description="Polar residues" evidence="3">
    <location>
        <begin position="421"/>
        <end position="435"/>
    </location>
</feature>
<dbReference type="AlphaFoldDB" id="A0A8T0J085"/>
<comment type="similarity">
    <text evidence="1">Belongs to the remorin family.</text>
</comment>